<evidence type="ECO:0000256" key="1">
    <source>
        <dbReference type="SAM" id="MobiDB-lite"/>
    </source>
</evidence>
<name>A0A7I7TEA4_9MYCO</name>
<sequence>MTERRLRAVAADEKAPAKRAARKAAPMSVFDAARSGDRRKLLVALQHRIAETIDDPKTAGPALAALIKQLRDIATEIQAIDAATRANSARPPKSVIATTPDAAWDESMI</sequence>
<dbReference type="EMBL" id="AP022596">
    <property type="protein sequence ID" value="BBY67564.1"/>
    <property type="molecule type" value="Genomic_DNA"/>
</dbReference>
<dbReference type="AlphaFoldDB" id="A0A7I7TEA4"/>
<proteinExistence type="predicted"/>
<evidence type="ECO:0008006" key="4">
    <source>
        <dbReference type="Google" id="ProtNLM"/>
    </source>
</evidence>
<feature type="region of interest" description="Disordered" evidence="1">
    <location>
        <begin position="1"/>
        <end position="21"/>
    </location>
</feature>
<accession>A0A7I7TEA4</accession>
<feature type="compositionally biased region" description="Basic and acidic residues" evidence="1">
    <location>
        <begin position="1"/>
        <end position="16"/>
    </location>
</feature>
<protein>
    <recommendedName>
        <fullName evidence="4">Terminase small subunit</fullName>
    </recommendedName>
</protein>
<organism evidence="2 3">
    <name type="scientific">Mycolicibacterium helvum</name>
    <dbReference type="NCBI Taxonomy" id="1534349"/>
    <lineage>
        <taxon>Bacteria</taxon>
        <taxon>Bacillati</taxon>
        <taxon>Actinomycetota</taxon>
        <taxon>Actinomycetes</taxon>
        <taxon>Mycobacteriales</taxon>
        <taxon>Mycobacteriaceae</taxon>
        <taxon>Mycolicibacterium</taxon>
    </lineage>
</organism>
<dbReference type="Proteomes" id="UP000467148">
    <property type="component" value="Chromosome"/>
</dbReference>
<evidence type="ECO:0000313" key="2">
    <source>
        <dbReference type="EMBL" id="BBY67564.1"/>
    </source>
</evidence>
<keyword evidence="3" id="KW-1185">Reference proteome</keyword>
<reference evidence="2 3" key="1">
    <citation type="journal article" date="2019" name="Emerg. Microbes Infect.">
        <title>Comprehensive subspecies identification of 175 nontuberculous mycobacteria species based on 7547 genomic profiles.</title>
        <authorList>
            <person name="Matsumoto Y."/>
            <person name="Kinjo T."/>
            <person name="Motooka D."/>
            <person name="Nabeya D."/>
            <person name="Jung N."/>
            <person name="Uechi K."/>
            <person name="Horii T."/>
            <person name="Iida T."/>
            <person name="Fujita J."/>
            <person name="Nakamura S."/>
        </authorList>
    </citation>
    <scope>NUCLEOTIDE SEQUENCE [LARGE SCALE GENOMIC DNA]</scope>
    <source>
        <strain evidence="2 3">JCM 30396</strain>
    </source>
</reference>
<evidence type="ECO:0000313" key="3">
    <source>
        <dbReference type="Proteomes" id="UP000467148"/>
    </source>
</evidence>
<gene>
    <name evidence="2" type="ORF">MHEL_58070</name>
</gene>
<dbReference type="KEGG" id="mhev:MHEL_58070"/>
<dbReference type="RefSeq" id="WP_163751519.1">
    <property type="nucleotide sequence ID" value="NZ_AP022596.1"/>
</dbReference>
<feature type="region of interest" description="Disordered" evidence="1">
    <location>
        <begin position="85"/>
        <end position="109"/>
    </location>
</feature>